<sequence>MFLCVCVKREREKMASAVVKFALEKVGNILIQEGLLLYGVRDNIEWLRTELRWMECFLIDAERKEKKGDERVKNWVMEVRDVVFQAEDVMDTIIEQIEKRRKLLLGRRSPRIIRLLKRYALYPFELKALHDIGTEIALIRTKVRVIKESRETYGIVDLGHETRAESSRTQPPHLRQLHPHLDDDTVVVGFGDHKKVIVDHLLDTNMERRCVISVVGMGGLGKTTLALKVYNEVKSNFDTCAWITVSQEYNDTELLKCINGKVNPAQNVDLVDDLVLNLYNLLKGKKYLIVMDDIWDTDVWALVKPAFPNECNGSRVMFTTRLMDIAKSADSRIQPVELPYLSYEHSRGLLLRKAFLTHPDADPSCPDELEEAADELVRKCGGLPLALVVLGGLLSVKEPTFNVWKDTADSLNWDSSRDGKGCLEVLALSYDDLPDHRYKSCFLYLGSWPEDSVIKASELVWLWIGEGFVPTEETATGYLDELAQRCMIQVVERSRTNGRIRKFRIHDLFRDLCISVAKKNRFFTTYNYSNEDDDVVTSRRLVVCDPYGYVRVQNAGTMMSYSIFRTRSLLFFHLVLGGEGESFVAYCCSNLLGMANSTKRLLQHFFHSFRQLRVIHLNVSKGAGLVKRESYGINMPEEIGGLIHLRYLHVICYSCSLPSSIENLSNLQTLHLTGVVNFRLPKSLWKIQTLARFRCLPSNEFMPSSGIGCQKSLRILQNVRAGRWMRQLKELTSLRKLAITNISEKEQVDMLCESLCKLDHLTSLYLEIFVSPLATTTLLSSLPSHRNFRKLTISSFGLAPHTGLSGLSQNLTNLSLEGIKLARETVTALEGLQGLVVLQLQYCRILGDGLYFRGGFRRLRHLRLAHMERLRYMRIESGAMKDLAQLTIDTCINLAMVPEGLEHLASVKKLEVSGMPDGFVERIREGGEDIHKIQHIPSVDIKLKETLVFSI</sequence>
<dbReference type="GO" id="GO:0002758">
    <property type="term" value="P:innate immune response-activating signaling pathway"/>
    <property type="evidence" value="ECO:0007669"/>
    <property type="project" value="UniProtKB-ARBA"/>
</dbReference>
<dbReference type="Gene3D" id="3.40.50.300">
    <property type="entry name" value="P-loop containing nucleotide triphosphate hydrolases"/>
    <property type="match status" value="1"/>
</dbReference>
<reference evidence="10" key="2">
    <citation type="submission" date="2023-04" db="EMBL/GenBank/DDBJ databases">
        <authorList>
            <person name="Bruccoleri R.E."/>
            <person name="Oakeley E.J."/>
            <person name="Faust A.-M."/>
            <person name="Dessus-Babus S."/>
            <person name="Altorfer M."/>
            <person name="Burckhardt D."/>
            <person name="Oertli M."/>
            <person name="Naumann U."/>
            <person name="Petersen F."/>
            <person name="Wong J."/>
        </authorList>
    </citation>
    <scope>NUCLEOTIDE SEQUENCE</scope>
    <source>
        <strain evidence="10">GSM-AAB239-AS_SAM_17_03QT</strain>
        <tissue evidence="10">Leaf</tissue>
    </source>
</reference>
<dbReference type="InterPro" id="IPR038005">
    <property type="entry name" value="RX-like_CC"/>
</dbReference>
<organism evidence="10 11">
    <name type="scientific">Iris pallida</name>
    <name type="common">Sweet iris</name>
    <dbReference type="NCBI Taxonomy" id="29817"/>
    <lineage>
        <taxon>Eukaryota</taxon>
        <taxon>Viridiplantae</taxon>
        <taxon>Streptophyta</taxon>
        <taxon>Embryophyta</taxon>
        <taxon>Tracheophyta</taxon>
        <taxon>Spermatophyta</taxon>
        <taxon>Magnoliopsida</taxon>
        <taxon>Liliopsida</taxon>
        <taxon>Asparagales</taxon>
        <taxon>Iridaceae</taxon>
        <taxon>Iridoideae</taxon>
        <taxon>Irideae</taxon>
        <taxon>Iris</taxon>
    </lineage>
</organism>
<comment type="similarity">
    <text evidence="1">Belongs to the disease resistance NB-LRR family.</text>
</comment>
<dbReference type="Gene3D" id="3.80.10.10">
    <property type="entry name" value="Ribonuclease Inhibitor"/>
    <property type="match status" value="1"/>
</dbReference>
<dbReference type="PANTHER" id="PTHR23155:SF1185">
    <property type="entry name" value="DISEASE RESISTANCE RPP8-LIKE PROTEIN 3-RELATED"/>
    <property type="match status" value="1"/>
</dbReference>
<dbReference type="SUPFAM" id="SSF52058">
    <property type="entry name" value="L domain-like"/>
    <property type="match status" value="1"/>
</dbReference>
<dbReference type="GO" id="GO:0009626">
    <property type="term" value="P:plant-type hypersensitive response"/>
    <property type="evidence" value="ECO:0007669"/>
    <property type="project" value="UniProtKB-ARBA"/>
</dbReference>
<evidence type="ECO:0000256" key="1">
    <source>
        <dbReference type="ARBA" id="ARBA00008894"/>
    </source>
</evidence>
<evidence type="ECO:0000256" key="4">
    <source>
        <dbReference type="ARBA" id="ARBA00022741"/>
    </source>
</evidence>
<feature type="domain" description="Disease resistance R13L4/SHOC-2-like LRR" evidence="9">
    <location>
        <begin position="604"/>
        <end position="913"/>
    </location>
</feature>
<dbReference type="FunFam" id="1.10.10.10:FF:000322">
    <property type="entry name" value="Probable disease resistance protein At1g63360"/>
    <property type="match status" value="1"/>
</dbReference>
<dbReference type="InterPro" id="IPR058922">
    <property type="entry name" value="WHD_DRP"/>
</dbReference>
<comment type="caution">
    <text evidence="10">The sequence shown here is derived from an EMBL/GenBank/DDBJ whole genome shotgun (WGS) entry which is preliminary data.</text>
</comment>
<proteinExistence type="inferred from homology"/>
<keyword evidence="11" id="KW-1185">Reference proteome</keyword>
<feature type="domain" description="Disease resistance protein winged helix" evidence="8">
    <location>
        <begin position="449"/>
        <end position="513"/>
    </location>
</feature>
<dbReference type="InterPro" id="IPR041118">
    <property type="entry name" value="Rx_N"/>
</dbReference>
<dbReference type="InterPro" id="IPR044974">
    <property type="entry name" value="Disease_R_plants"/>
</dbReference>
<dbReference type="Pfam" id="PF23559">
    <property type="entry name" value="WHD_DRP"/>
    <property type="match status" value="1"/>
</dbReference>
<dbReference type="Proteomes" id="UP001140949">
    <property type="component" value="Unassembled WGS sequence"/>
</dbReference>
<evidence type="ECO:0000259" key="7">
    <source>
        <dbReference type="Pfam" id="PF18052"/>
    </source>
</evidence>
<evidence type="ECO:0000259" key="8">
    <source>
        <dbReference type="Pfam" id="PF23559"/>
    </source>
</evidence>
<evidence type="ECO:0000313" key="11">
    <source>
        <dbReference type="Proteomes" id="UP001140949"/>
    </source>
</evidence>
<reference evidence="10" key="1">
    <citation type="journal article" date="2023" name="GigaByte">
        <title>Genome assembly of the bearded iris, Iris pallida Lam.</title>
        <authorList>
            <person name="Bruccoleri R.E."/>
            <person name="Oakeley E.J."/>
            <person name="Faust A.M.E."/>
            <person name="Altorfer M."/>
            <person name="Dessus-Babus S."/>
            <person name="Burckhardt D."/>
            <person name="Oertli M."/>
            <person name="Naumann U."/>
            <person name="Petersen F."/>
            <person name="Wong J."/>
        </authorList>
    </citation>
    <scope>NUCLEOTIDE SEQUENCE</scope>
    <source>
        <strain evidence="10">GSM-AAB239-AS_SAM_17_03QT</strain>
    </source>
</reference>
<keyword evidence="5" id="KW-0611">Plant defense</keyword>
<keyword evidence="2" id="KW-0433">Leucine-rich repeat</keyword>
<dbReference type="InterPro" id="IPR027417">
    <property type="entry name" value="P-loop_NTPase"/>
</dbReference>
<dbReference type="Pfam" id="PF18052">
    <property type="entry name" value="Rx_N"/>
    <property type="match status" value="1"/>
</dbReference>
<dbReference type="InterPro" id="IPR042197">
    <property type="entry name" value="Apaf_helical"/>
</dbReference>
<evidence type="ECO:0000259" key="6">
    <source>
        <dbReference type="Pfam" id="PF00931"/>
    </source>
</evidence>
<dbReference type="Gene3D" id="1.10.10.10">
    <property type="entry name" value="Winged helix-like DNA-binding domain superfamily/Winged helix DNA-binding domain"/>
    <property type="match status" value="1"/>
</dbReference>
<dbReference type="Gene3D" id="1.10.8.430">
    <property type="entry name" value="Helical domain of apoptotic protease-activating factors"/>
    <property type="match status" value="1"/>
</dbReference>
<dbReference type="GO" id="GO:0043531">
    <property type="term" value="F:ADP binding"/>
    <property type="evidence" value="ECO:0007669"/>
    <property type="project" value="InterPro"/>
</dbReference>
<evidence type="ECO:0000256" key="3">
    <source>
        <dbReference type="ARBA" id="ARBA00022737"/>
    </source>
</evidence>
<evidence type="ECO:0000313" key="10">
    <source>
        <dbReference type="EMBL" id="KAJ6829037.1"/>
    </source>
</evidence>
<protein>
    <submittedName>
        <fullName evidence="10">Disease resistance protein isoform X3</fullName>
    </submittedName>
</protein>
<accession>A0AAX6GL61</accession>
<dbReference type="InterPro" id="IPR055414">
    <property type="entry name" value="LRR_R13L4/SHOC2-like"/>
</dbReference>
<feature type="domain" description="NB-ARC" evidence="6">
    <location>
        <begin position="193"/>
        <end position="355"/>
    </location>
</feature>
<dbReference type="SUPFAM" id="SSF52540">
    <property type="entry name" value="P-loop containing nucleoside triphosphate hydrolases"/>
    <property type="match status" value="1"/>
</dbReference>
<dbReference type="Pfam" id="PF00931">
    <property type="entry name" value="NB-ARC"/>
    <property type="match status" value="1"/>
</dbReference>
<evidence type="ECO:0000259" key="9">
    <source>
        <dbReference type="Pfam" id="PF23598"/>
    </source>
</evidence>
<feature type="domain" description="Disease resistance N-terminal" evidence="7">
    <location>
        <begin position="18"/>
        <end position="101"/>
    </location>
</feature>
<dbReference type="EMBL" id="JANAVB010018993">
    <property type="protein sequence ID" value="KAJ6829037.1"/>
    <property type="molecule type" value="Genomic_DNA"/>
</dbReference>
<name>A0AAX6GL61_IRIPA</name>
<dbReference type="InterPro" id="IPR002182">
    <property type="entry name" value="NB-ARC"/>
</dbReference>
<keyword evidence="3" id="KW-0677">Repeat</keyword>
<keyword evidence="4" id="KW-0547">Nucleotide-binding</keyword>
<dbReference type="InterPro" id="IPR036388">
    <property type="entry name" value="WH-like_DNA-bd_sf"/>
</dbReference>
<dbReference type="PRINTS" id="PR00364">
    <property type="entry name" value="DISEASERSIST"/>
</dbReference>
<dbReference type="InterPro" id="IPR032675">
    <property type="entry name" value="LRR_dom_sf"/>
</dbReference>
<dbReference type="GO" id="GO:0042742">
    <property type="term" value="P:defense response to bacterium"/>
    <property type="evidence" value="ECO:0007669"/>
    <property type="project" value="UniProtKB-ARBA"/>
</dbReference>
<dbReference type="CDD" id="cd14798">
    <property type="entry name" value="RX-CC_like"/>
    <property type="match status" value="1"/>
</dbReference>
<evidence type="ECO:0000256" key="5">
    <source>
        <dbReference type="ARBA" id="ARBA00022821"/>
    </source>
</evidence>
<dbReference type="PANTHER" id="PTHR23155">
    <property type="entry name" value="DISEASE RESISTANCE PROTEIN RP"/>
    <property type="match status" value="1"/>
</dbReference>
<dbReference type="Gene3D" id="1.20.5.4130">
    <property type="match status" value="1"/>
</dbReference>
<dbReference type="AlphaFoldDB" id="A0AAX6GL61"/>
<gene>
    <name evidence="10" type="ORF">M6B38_359525</name>
</gene>
<evidence type="ECO:0000256" key="2">
    <source>
        <dbReference type="ARBA" id="ARBA00022614"/>
    </source>
</evidence>
<dbReference type="Pfam" id="PF23598">
    <property type="entry name" value="LRR_14"/>
    <property type="match status" value="1"/>
</dbReference>
<dbReference type="FunFam" id="3.40.50.300:FF:001091">
    <property type="entry name" value="Probable disease resistance protein At1g61300"/>
    <property type="match status" value="1"/>
</dbReference>